<dbReference type="AlphaFoldDB" id="A0A2K9DRE6"/>
<evidence type="ECO:0000256" key="2">
    <source>
        <dbReference type="ARBA" id="ARBA00023125"/>
    </source>
</evidence>
<dbReference type="EMBL" id="CP025299">
    <property type="protein sequence ID" value="AUG30978.1"/>
    <property type="molecule type" value="Genomic_DNA"/>
</dbReference>
<protein>
    <submittedName>
        <fullName evidence="6">DNA-binding response regulator</fullName>
    </submittedName>
</protein>
<dbReference type="InterPro" id="IPR000792">
    <property type="entry name" value="Tscrpt_reg_LuxR_C"/>
</dbReference>
<evidence type="ECO:0000256" key="3">
    <source>
        <dbReference type="PROSITE-ProRule" id="PRU00169"/>
    </source>
</evidence>
<dbReference type="PROSITE" id="PS50110">
    <property type="entry name" value="RESPONSE_REGULATORY"/>
    <property type="match status" value="1"/>
</dbReference>
<dbReference type="Pfam" id="PF00196">
    <property type="entry name" value="GerE"/>
    <property type="match status" value="1"/>
</dbReference>
<dbReference type="CDD" id="cd06170">
    <property type="entry name" value="LuxR_C_like"/>
    <property type="match status" value="1"/>
</dbReference>
<evidence type="ECO:0000256" key="1">
    <source>
        <dbReference type="ARBA" id="ARBA00022553"/>
    </source>
</evidence>
<feature type="domain" description="Response regulatory" evidence="5">
    <location>
        <begin position="9"/>
        <end position="127"/>
    </location>
</feature>
<evidence type="ECO:0000313" key="6">
    <source>
        <dbReference type="EMBL" id="AUG30978.1"/>
    </source>
</evidence>
<dbReference type="InterPro" id="IPR011006">
    <property type="entry name" value="CheY-like_superfamily"/>
</dbReference>
<dbReference type="InterPro" id="IPR058245">
    <property type="entry name" value="NreC/VraR/RcsB-like_REC"/>
</dbReference>
<dbReference type="GO" id="GO:0000160">
    <property type="term" value="P:phosphorelay signal transduction system"/>
    <property type="evidence" value="ECO:0007669"/>
    <property type="project" value="InterPro"/>
</dbReference>
<proteinExistence type="predicted"/>
<dbReference type="KEGG" id="mhos:CXR34_16910"/>
<dbReference type="PROSITE" id="PS50043">
    <property type="entry name" value="HTH_LUXR_2"/>
    <property type="match status" value="1"/>
</dbReference>
<gene>
    <name evidence="6" type="ORF">CXR34_16910</name>
</gene>
<dbReference type="InterPro" id="IPR016032">
    <property type="entry name" value="Sig_transdc_resp-reg_C-effctor"/>
</dbReference>
<dbReference type="CDD" id="cd17535">
    <property type="entry name" value="REC_NarL-like"/>
    <property type="match status" value="1"/>
</dbReference>
<organism evidence="6 7">
    <name type="scientific">Microbacterium hominis</name>
    <dbReference type="NCBI Taxonomy" id="162426"/>
    <lineage>
        <taxon>Bacteria</taxon>
        <taxon>Bacillati</taxon>
        <taxon>Actinomycetota</taxon>
        <taxon>Actinomycetes</taxon>
        <taxon>Micrococcales</taxon>
        <taxon>Microbacteriaceae</taxon>
        <taxon>Microbacterium</taxon>
    </lineage>
</organism>
<dbReference type="SUPFAM" id="SSF52172">
    <property type="entry name" value="CheY-like"/>
    <property type="match status" value="1"/>
</dbReference>
<dbReference type="Gene3D" id="3.40.50.2300">
    <property type="match status" value="1"/>
</dbReference>
<accession>A0A2K9DRE6</accession>
<dbReference type="PANTHER" id="PTHR43214">
    <property type="entry name" value="TWO-COMPONENT RESPONSE REGULATOR"/>
    <property type="match status" value="1"/>
</dbReference>
<evidence type="ECO:0000259" key="5">
    <source>
        <dbReference type="PROSITE" id="PS50110"/>
    </source>
</evidence>
<evidence type="ECO:0000259" key="4">
    <source>
        <dbReference type="PROSITE" id="PS50043"/>
    </source>
</evidence>
<keyword evidence="2 6" id="KW-0238">DNA-binding</keyword>
<reference evidence="6 7" key="1">
    <citation type="submission" date="2017-12" db="EMBL/GenBank/DDBJ databases">
        <title>Isolation and characterization of estrogens degradatiion strain Microbacterium hominis SJTG1.</title>
        <authorList>
            <person name="Xiong W."/>
            <person name="Yin C."/>
            <person name="Zheng D."/>
            <person name="Liang R."/>
        </authorList>
    </citation>
    <scope>NUCLEOTIDE SEQUENCE [LARGE SCALE GENOMIC DNA]</scope>
    <source>
        <strain evidence="6 7">SJTG1</strain>
    </source>
</reference>
<evidence type="ECO:0000313" key="7">
    <source>
        <dbReference type="Proteomes" id="UP000233276"/>
    </source>
</evidence>
<name>A0A2K9DRE6_9MICO</name>
<dbReference type="GO" id="GO:0006355">
    <property type="term" value="P:regulation of DNA-templated transcription"/>
    <property type="evidence" value="ECO:0007669"/>
    <property type="project" value="InterPro"/>
</dbReference>
<feature type="domain" description="HTH luxR-type" evidence="4">
    <location>
        <begin position="154"/>
        <end position="220"/>
    </location>
</feature>
<dbReference type="RefSeq" id="WP_101307081.1">
    <property type="nucleotide sequence ID" value="NZ_CP025299.1"/>
</dbReference>
<dbReference type="Proteomes" id="UP000233276">
    <property type="component" value="Chromosome"/>
</dbReference>
<dbReference type="GO" id="GO:0003677">
    <property type="term" value="F:DNA binding"/>
    <property type="evidence" value="ECO:0007669"/>
    <property type="project" value="UniProtKB-KW"/>
</dbReference>
<dbReference type="SUPFAM" id="SSF46894">
    <property type="entry name" value="C-terminal effector domain of the bipartite response regulators"/>
    <property type="match status" value="1"/>
</dbReference>
<dbReference type="Pfam" id="PF00072">
    <property type="entry name" value="Response_reg"/>
    <property type="match status" value="1"/>
</dbReference>
<feature type="modified residue" description="4-aspartylphosphate" evidence="3">
    <location>
        <position position="60"/>
    </location>
</feature>
<keyword evidence="1 3" id="KW-0597">Phosphoprotein</keyword>
<dbReference type="InterPro" id="IPR001789">
    <property type="entry name" value="Sig_transdc_resp-reg_receiver"/>
</dbReference>
<sequence>MTAAPARIRVLIADDNRAVRLGMRLQLDSVPDILVVGEAANGADALTAARTERPDVVLMDLQMPGVDGIEATRQLTAPDAEHPAAVVVMTSFAVDGYVRDALDAGAAGYLLKTHDSHYLVDAIRAAARGEAVVSPRMMAPVLKEFVRRGRPASGDALPSSLSPAERRVVSILASGVTSNEDIAAHLKVSAHTVRSQLQSAMRKTGVADRTQLALWAVRRGLERDDV</sequence>
<dbReference type="InterPro" id="IPR039420">
    <property type="entry name" value="WalR-like"/>
</dbReference>
<dbReference type="SMART" id="SM00448">
    <property type="entry name" value="REC"/>
    <property type="match status" value="1"/>
</dbReference>
<dbReference type="SMART" id="SM00421">
    <property type="entry name" value="HTH_LUXR"/>
    <property type="match status" value="1"/>
</dbReference>